<gene>
    <name evidence="1" type="ORF">MG293_003220</name>
</gene>
<evidence type="ECO:0000313" key="1">
    <source>
        <dbReference type="EMBL" id="KAI4546665.1"/>
    </source>
</evidence>
<name>A0AAD4UN73_OVIAM</name>
<dbReference type="EMBL" id="JAKZEL010000002">
    <property type="protein sequence ID" value="KAI4546665.1"/>
    <property type="molecule type" value="Genomic_DNA"/>
</dbReference>
<organism evidence="1 2">
    <name type="scientific">Ovis ammon polii</name>
    <dbReference type="NCBI Taxonomy" id="230172"/>
    <lineage>
        <taxon>Eukaryota</taxon>
        <taxon>Metazoa</taxon>
        <taxon>Chordata</taxon>
        <taxon>Craniata</taxon>
        <taxon>Vertebrata</taxon>
        <taxon>Euteleostomi</taxon>
        <taxon>Mammalia</taxon>
        <taxon>Eutheria</taxon>
        <taxon>Laurasiatheria</taxon>
        <taxon>Artiodactyla</taxon>
        <taxon>Ruminantia</taxon>
        <taxon>Pecora</taxon>
        <taxon>Bovidae</taxon>
        <taxon>Caprinae</taxon>
        <taxon>Ovis</taxon>
    </lineage>
</organism>
<dbReference type="AlphaFoldDB" id="A0AAD4UN73"/>
<accession>A0AAD4UN73</accession>
<comment type="caution">
    <text evidence="1">The sequence shown here is derived from an EMBL/GenBank/DDBJ whole genome shotgun (WGS) entry which is preliminary data.</text>
</comment>
<reference evidence="1" key="1">
    <citation type="submission" date="2022-03" db="EMBL/GenBank/DDBJ databases">
        <title>Genomic analyses of argali, domestic sheep and their hybrids provide insights into chromosomal evolution, heterosis and genetic basis of agronomic traits.</title>
        <authorList>
            <person name="Li M."/>
        </authorList>
    </citation>
    <scope>NUCLEOTIDE SEQUENCE</scope>
    <source>
        <strain evidence="1">CAU-MHL-2022a</strain>
        <tissue evidence="1">Skin</tissue>
    </source>
</reference>
<proteinExistence type="predicted"/>
<dbReference type="Proteomes" id="UP001214576">
    <property type="component" value="Unassembled WGS sequence"/>
</dbReference>
<sequence length="66" mass="7919">MSPIQTSLKQRERSPGRMEDLTEIKFLDTGPIYFFDQIKPKRKIWEKRKCEDHFPLLECTEGANYK</sequence>
<evidence type="ECO:0000313" key="2">
    <source>
        <dbReference type="Proteomes" id="UP001214576"/>
    </source>
</evidence>
<keyword evidence="2" id="KW-1185">Reference proteome</keyword>
<protein>
    <submittedName>
        <fullName evidence="1">Uncharacterized protein</fullName>
    </submittedName>
</protein>